<dbReference type="EMBL" id="JAUJYO010000009">
    <property type="protein sequence ID" value="KAK1308799.1"/>
    <property type="molecule type" value="Genomic_DNA"/>
</dbReference>
<evidence type="ECO:0000313" key="4">
    <source>
        <dbReference type="Proteomes" id="UP001180020"/>
    </source>
</evidence>
<evidence type="ECO:0000313" key="3">
    <source>
        <dbReference type="EMBL" id="KAK1308799.1"/>
    </source>
</evidence>
<dbReference type="Pfam" id="PF09811">
    <property type="entry name" value="Yae1_N"/>
    <property type="match status" value="1"/>
</dbReference>
<sequence length="146" mass="16135">MEGNPRNLDDLFDSSLRLEEAHVDEGFRAGYADGLGSGREEGRQVGLKVGFQVGEELGFYRGCVDVWNSAIDADSEAFTARVRKGVKQMEELIGSYPVMEPENERVQEVMDSLRLKFRALTASMGVRLEYGGYPGSKSSEAKGIDF</sequence>
<dbReference type="PANTHER" id="PTHR28532">
    <property type="entry name" value="GEO13458P1"/>
    <property type="match status" value="1"/>
</dbReference>
<gene>
    <name evidence="3" type="ORF">QJS10_CPA09g01418</name>
</gene>
<evidence type="ECO:0000256" key="1">
    <source>
        <dbReference type="ARBA" id="ARBA00038090"/>
    </source>
</evidence>
<dbReference type="InterPro" id="IPR019191">
    <property type="entry name" value="Essential_protein_Yae1_N"/>
</dbReference>
<protein>
    <recommendedName>
        <fullName evidence="2">Essential protein Yae1 N-terminal domain-containing protein</fullName>
    </recommendedName>
</protein>
<feature type="domain" description="Essential protein Yae1 N-terminal" evidence="2">
    <location>
        <begin position="26"/>
        <end position="64"/>
    </location>
</feature>
<dbReference type="InterPro" id="IPR052436">
    <property type="entry name" value="LTO1_adapter"/>
</dbReference>
<keyword evidence="4" id="KW-1185">Reference proteome</keyword>
<reference evidence="3" key="1">
    <citation type="journal article" date="2023" name="Nat. Commun.">
        <title>Diploid and tetraploid genomes of Acorus and the evolution of monocots.</title>
        <authorList>
            <person name="Ma L."/>
            <person name="Liu K.W."/>
            <person name="Li Z."/>
            <person name="Hsiao Y.Y."/>
            <person name="Qi Y."/>
            <person name="Fu T."/>
            <person name="Tang G.D."/>
            <person name="Zhang D."/>
            <person name="Sun W.H."/>
            <person name="Liu D.K."/>
            <person name="Li Y."/>
            <person name="Chen G.Z."/>
            <person name="Liu X.D."/>
            <person name="Liao X.Y."/>
            <person name="Jiang Y.T."/>
            <person name="Yu X."/>
            <person name="Hao Y."/>
            <person name="Huang J."/>
            <person name="Zhao X.W."/>
            <person name="Ke S."/>
            <person name="Chen Y.Y."/>
            <person name="Wu W.L."/>
            <person name="Hsu J.L."/>
            <person name="Lin Y.F."/>
            <person name="Huang M.D."/>
            <person name="Li C.Y."/>
            <person name="Huang L."/>
            <person name="Wang Z.W."/>
            <person name="Zhao X."/>
            <person name="Zhong W.Y."/>
            <person name="Peng D.H."/>
            <person name="Ahmad S."/>
            <person name="Lan S."/>
            <person name="Zhang J.S."/>
            <person name="Tsai W.C."/>
            <person name="Van de Peer Y."/>
            <person name="Liu Z.J."/>
        </authorList>
    </citation>
    <scope>NUCLEOTIDE SEQUENCE</scope>
    <source>
        <strain evidence="3">CP</strain>
    </source>
</reference>
<evidence type="ECO:0000259" key="2">
    <source>
        <dbReference type="Pfam" id="PF09811"/>
    </source>
</evidence>
<comment type="caution">
    <text evidence="3">The sequence shown here is derived from an EMBL/GenBank/DDBJ whole genome shotgun (WGS) entry which is preliminary data.</text>
</comment>
<dbReference type="PANTHER" id="PTHR28532:SF1">
    <property type="entry name" value="ORAL CANCER OVEREXPRESSED 1"/>
    <property type="match status" value="1"/>
</dbReference>
<proteinExistence type="inferred from homology"/>
<name>A0AAV9E7B6_ACOCL</name>
<reference evidence="3" key="2">
    <citation type="submission" date="2023-06" db="EMBL/GenBank/DDBJ databases">
        <authorList>
            <person name="Ma L."/>
            <person name="Liu K.-W."/>
            <person name="Li Z."/>
            <person name="Hsiao Y.-Y."/>
            <person name="Qi Y."/>
            <person name="Fu T."/>
            <person name="Tang G."/>
            <person name="Zhang D."/>
            <person name="Sun W.-H."/>
            <person name="Liu D.-K."/>
            <person name="Li Y."/>
            <person name="Chen G.-Z."/>
            <person name="Liu X.-D."/>
            <person name="Liao X.-Y."/>
            <person name="Jiang Y.-T."/>
            <person name="Yu X."/>
            <person name="Hao Y."/>
            <person name="Huang J."/>
            <person name="Zhao X.-W."/>
            <person name="Ke S."/>
            <person name="Chen Y.-Y."/>
            <person name="Wu W.-L."/>
            <person name="Hsu J.-L."/>
            <person name="Lin Y.-F."/>
            <person name="Huang M.-D."/>
            <person name="Li C.-Y."/>
            <person name="Huang L."/>
            <person name="Wang Z.-W."/>
            <person name="Zhao X."/>
            <person name="Zhong W.-Y."/>
            <person name="Peng D.-H."/>
            <person name="Ahmad S."/>
            <person name="Lan S."/>
            <person name="Zhang J.-S."/>
            <person name="Tsai W.-C."/>
            <person name="Van De Peer Y."/>
            <person name="Liu Z.-J."/>
        </authorList>
    </citation>
    <scope>NUCLEOTIDE SEQUENCE</scope>
    <source>
        <strain evidence="3">CP</strain>
        <tissue evidence="3">Leaves</tissue>
    </source>
</reference>
<dbReference type="Proteomes" id="UP001180020">
    <property type="component" value="Unassembled WGS sequence"/>
</dbReference>
<dbReference type="AlphaFoldDB" id="A0AAV9E7B6"/>
<comment type="similarity">
    <text evidence="1">Belongs to the LTO1 family.</text>
</comment>
<accession>A0AAV9E7B6</accession>
<organism evidence="3 4">
    <name type="scientific">Acorus calamus</name>
    <name type="common">Sweet flag</name>
    <dbReference type="NCBI Taxonomy" id="4465"/>
    <lineage>
        <taxon>Eukaryota</taxon>
        <taxon>Viridiplantae</taxon>
        <taxon>Streptophyta</taxon>
        <taxon>Embryophyta</taxon>
        <taxon>Tracheophyta</taxon>
        <taxon>Spermatophyta</taxon>
        <taxon>Magnoliopsida</taxon>
        <taxon>Liliopsida</taxon>
        <taxon>Acoraceae</taxon>
        <taxon>Acorus</taxon>
    </lineage>
</organism>